<evidence type="ECO:0000313" key="4">
    <source>
        <dbReference type="EMBL" id="WOO83757.1"/>
    </source>
</evidence>
<evidence type="ECO:0000256" key="3">
    <source>
        <dbReference type="SAM" id="Phobius"/>
    </source>
</evidence>
<evidence type="ECO:0000313" key="5">
    <source>
        <dbReference type="Proteomes" id="UP000827549"/>
    </source>
</evidence>
<dbReference type="RefSeq" id="XP_062629783.1">
    <property type="nucleotide sequence ID" value="XM_062773799.1"/>
</dbReference>
<keyword evidence="3" id="KW-0472">Membrane</keyword>
<keyword evidence="3" id="KW-1133">Transmembrane helix</keyword>
<keyword evidence="5" id="KW-1185">Reference proteome</keyword>
<name>A0AAF1BKA4_9TREE</name>
<keyword evidence="1" id="KW-0175">Coiled coil</keyword>
<keyword evidence="3" id="KW-0812">Transmembrane</keyword>
<dbReference type="EMBL" id="CP086718">
    <property type="protein sequence ID" value="WOO83757.1"/>
    <property type="molecule type" value="Genomic_DNA"/>
</dbReference>
<evidence type="ECO:0000256" key="2">
    <source>
        <dbReference type="SAM" id="MobiDB-lite"/>
    </source>
</evidence>
<feature type="region of interest" description="Disordered" evidence="2">
    <location>
        <begin position="1"/>
        <end position="25"/>
    </location>
</feature>
<sequence length="228" mass="25755">MSEQLERIESHIKPRKGPTPDAKIQTSLRDLRGKLESIEDQVSEVSKEESVNQLADQLDRIEDLVQQHNDPPPELGTQRAVNQLRQLVERIEAHVQSRNVPPSEVNTRETTNQLREQLDRIEHVDRLIATRSAYGMNSFATNVHQHLVPLRAIPSGTPPSIPLASTGRIVENFPISTSDIHTKDKDIILALLPEFDLPPFDKDEMNRLLLAMFIGVGGLYYATYMNPS</sequence>
<organism evidence="4 5">
    <name type="scientific">Vanrija pseudolonga</name>
    <dbReference type="NCBI Taxonomy" id="143232"/>
    <lineage>
        <taxon>Eukaryota</taxon>
        <taxon>Fungi</taxon>
        <taxon>Dikarya</taxon>
        <taxon>Basidiomycota</taxon>
        <taxon>Agaricomycotina</taxon>
        <taxon>Tremellomycetes</taxon>
        <taxon>Trichosporonales</taxon>
        <taxon>Trichosporonaceae</taxon>
        <taxon>Vanrija</taxon>
    </lineage>
</organism>
<protein>
    <submittedName>
        <fullName evidence="4">Uncharacterized protein</fullName>
    </submittedName>
</protein>
<feature type="transmembrane region" description="Helical" evidence="3">
    <location>
        <begin position="208"/>
        <end position="225"/>
    </location>
</feature>
<dbReference type="AlphaFoldDB" id="A0AAF1BKA4"/>
<reference evidence="4" key="1">
    <citation type="submission" date="2023-10" db="EMBL/GenBank/DDBJ databases">
        <authorList>
            <person name="Noh H."/>
        </authorList>
    </citation>
    <scope>NUCLEOTIDE SEQUENCE</scope>
    <source>
        <strain evidence="4">DUCC4014</strain>
    </source>
</reference>
<feature type="coiled-coil region" evidence="1">
    <location>
        <begin position="28"/>
        <end position="67"/>
    </location>
</feature>
<gene>
    <name evidence="4" type="ORF">LOC62_05G007280</name>
</gene>
<proteinExistence type="predicted"/>
<accession>A0AAF1BKA4</accession>
<evidence type="ECO:0000256" key="1">
    <source>
        <dbReference type="SAM" id="Coils"/>
    </source>
</evidence>
<feature type="compositionally biased region" description="Basic and acidic residues" evidence="2">
    <location>
        <begin position="1"/>
        <end position="12"/>
    </location>
</feature>
<dbReference type="GeneID" id="87810453"/>
<dbReference type="Proteomes" id="UP000827549">
    <property type="component" value="Chromosome 5"/>
</dbReference>